<dbReference type="EMBL" id="PYSW02000049">
    <property type="protein sequence ID" value="KAG2374003.1"/>
    <property type="molecule type" value="Genomic_DNA"/>
</dbReference>
<comment type="subcellular location">
    <subcellularLocation>
        <location evidence="1">Nucleus</location>
    </subcellularLocation>
</comment>
<dbReference type="PROSITE" id="PS51418">
    <property type="entry name" value="RAN"/>
    <property type="match status" value="1"/>
</dbReference>
<evidence type="ECO:0000256" key="2">
    <source>
        <dbReference type="ARBA" id="ARBA00008028"/>
    </source>
</evidence>
<keyword evidence="4" id="KW-0547">Nucleotide-binding</keyword>
<dbReference type="PROSITE" id="PS51420">
    <property type="entry name" value="RHO"/>
    <property type="match status" value="1"/>
</dbReference>
<dbReference type="SUPFAM" id="SSF52540">
    <property type="entry name" value="P-loop containing nucleoside triphosphate hydrolases"/>
    <property type="match status" value="1"/>
</dbReference>
<reference evidence="8 9" key="1">
    <citation type="journal article" date="2018" name="BMC Genomics">
        <title>The genome of Naegleria lovaniensis, the basis for a comparative approach to unravel pathogenicity factors of the human pathogenic amoeba N. fowleri.</title>
        <authorList>
            <person name="Liechti N."/>
            <person name="Schurch N."/>
            <person name="Bruggmann R."/>
            <person name="Wittwer M."/>
        </authorList>
    </citation>
    <scope>NUCLEOTIDE SEQUENCE [LARGE SCALE GENOMIC DNA]</scope>
    <source>
        <strain evidence="8 9">ATCC 30569</strain>
    </source>
</reference>
<organism evidence="8 9">
    <name type="scientific">Naegleria lovaniensis</name>
    <name type="common">Amoeba</name>
    <dbReference type="NCBI Taxonomy" id="51637"/>
    <lineage>
        <taxon>Eukaryota</taxon>
        <taxon>Discoba</taxon>
        <taxon>Heterolobosea</taxon>
        <taxon>Tetramitia</taxon>
        <taxon>Eutetramitia</taxon>
        <taxon>Vahlkampfiidae</taxon>
        <taxon>Naegleria</taxon>
    </lineage>
</organism>
<protein>
    <submittedName>
        <fullName evidence="8">Uncharacterized protein</fullName>
    </submittedName>
</protein>
<dbReference type="Pfam" id="PF00071">
    <property type="entry name" value="Ras"/>
    <property type="match status" value="1"/>
</dbReference>
<dbReference type="Proteomes" id="UP000816034">
    <property type="component" value="Unassembled WGS sequence"/>
</dbReference>
<dbReference type="InterPro" id="IPR001806">
    <property type="entry name" value="Small_GTPase"/>
</dbReference>
<dbReference type="SMART" id="SM00174">
    <property type="entry name" value="RHO"/>
    <property type="match status" value="1"/>
</dbReference>
<accession>A0AA88GF21</accession>
<dbReference type="PROSITE" id="PS51419">
    <property type="entry name" value="RAB"/>
    <property type="match status" value="1"/>
</dbReference>
<evidence type="ECO:0000256" key="1">
    <source>
        <dbReference type="ARBA" id="ARBA00004123"/>
    </source>
</evidence>
<dbReference type="SMART" id="SM00176">
    <property type="entry name" value="RAN"/>
    <property type="match status" value="1"/>
</dbReference>
<dbReference type="GO" id="GO:0005634">
    <property type="term" value="C:nucleus"/>
    <property type="evidence" value="ECO:0007669"/>
    <property type="project" value="UniProtKB-SubCell"/>
</dbReference>
<dbReference type="RefSeq" id="XP_044543177.1">
    <property type="nucleotide sequence ID" value="XM_044687348.1"/>
</dbReference>
<dbReference type="InterPro" id="IPR005225">
    <property type="entry name" value="Small_GTP-bd"/>
</dbReference>
<keyword evidence="6" id="KW-0342">GTP-binding</keyword>
<dbReference type="SMART" id="SM00173">
    <property type="entry name" value="RAS"/>
    <property type="match status" value="1"/>
</dbReference>
<evidence type="ECO:0000313" key="8">
    <source>
        <dbReference type="EMBL" id="KAG2374003.1"/>
    </source>
</evidence>
<dbReference type="Gene3D" id="3.40.50.300">
    <property type="entry name" value="P-loop containing nucleotide triphosphate hydrolases"/>
    <property type="match status" value="1"/>
</dbReference>
<keyword evidence="7" id="KW-0539">Nucleus</keyword>
<comment type="caution">
    <text evidence="8">The sequence shown here is derived from an EMBL/GenBank/DDBJ whole genome shotgun (WGS) entry which is preliminary data.</text>
</comment>
<dbReference type="PRINTS" id="PR00449">
    <property type="entry name" value="RASTRNSFRMNG"/>
</dbReference>
<evidence type="ECO:0000256" key="6">
    <source>
        <dbReference type="ARBA" id="ARBA00023134"/>
    </source>
</evidence>
<dbReference type="AlphaFoldDB" id="A0AA88GF21"/>
<gene>
    <name evidence="8" type="ORF">C9374_011668</name>
</gene>
<evidence type="ECO:0000256" key="5">
    <source>
        <dbReference type="ARBA" id="ARBA00022927"/>
    </source>
</evidence>
<dbReference type="GO" id="GO:0005525">
    <property type="term" value="F:GTP binding"/>
    <property type="evidence" value="ECO:0007669"/>
    <property type="project" value="UniProtKB-KW"/>
</dbReference>
<dbReference type="PANTHER" id="PTHR24071:SF0">
    <property type="entry name" value="GTP-BINDING NUCLEAR PROTEIN RAN"/>
    <property type="match status" value="1"/>
</dbReference>
<evidence type="ECO:0000256" key="4">
    <source>
        <dbReference type="ARBA" id="ARBA00022741"/>
    </source>
</evidence>
<dbReference type="GO" id="GO:0005737">
    <property type="term" value="C:cytoplasm"/>
    <property type="evidence" value="ECO:0007669"/>
    <property type="project" value="TreeGrafter"/>
</dbReference>
<dbReference type="PANTHER" id="PTHR24071">
    <property type="entry name" value="RAN GTPASE"/>
    <property type="match status" value="1"/>
</dbReference>
<evidence type="ECO:0000313" key="9">
    <source>
        <dbReference type="Proteomes" id="UP000816034"/>
    </source>
</evidence>
<comment type="similarity">
    <text evidence="2">Belongs to the small GTPase superfamily. Ran family.</text>
</comment>
<keyword evidence="5" id="KW-0653">Protein transport</keyword>
<dbReference type="GO" id="GO:0000054">
    <property type="term" value="P:ribosomal subunit export from nucleus"/>
    <property type="evidence" value="ECO:0007669"/>
    <property type="project" value="TreeGrafter"/>
</dbReference>
<evidence type="ECO:0000256" key="7">
    <source>
        <dbReference type="ARBA" id="ARBA00023242"/>
    </source>
</evidence>
<sequence length="408" mass="46705">MITTNKLKPNTIENHIISKLSQDVWIFGILEFLSVLDVVFGFGRTCKLVRYEIANEWLVRKTQKLQMNTSSSKTSSGSTSFHNSQVTWKILKAYKYQCNDLDEEEELNGLLIDLIQPAFLKYCLRNYILDLVLKFHCQWTQAGIIEAANGDTVNNSSTNCVIDSSNSYARIFTQEMECLQFYFSHFTQCVPKEEDTANSEKLSLVHQLFSHKNQISDPSDHVEIVKSLIIGDGGVGKTTFCKSLSSSNFDPYRKYIPTIGVETHNYRFNMAPMSNKPQGVNTHHSIKMSLWDTAGPERFGSLRDGYYLNAKYAIITFDLTSRCTYKNIPTWIRNVRRVCPQCEIIIVGTKSDLQCKISTKALHHFLSRKFFPYFESSSKVVPQHNLALPWYFSFLDACVASFVKKTIN</sequence>
<dbReference type="GeneID" id="68104122"/>
<proteinExistence type="inferred from homology"/>
<dbReference type="InterPro" id="IPR027417">
    <property type="entry name" value="P-loop_NTPase"/>
</dbReference>
<dbReference type="GO" id="GO:0006606">
    <property type="term" value="P:protein import into nucleus"/>
    <property type="evidence" value="ECO:0007669"/>
    <property type="project" value="TreeGrafter"/>
</dbReference>
<dbReference type="SMART" id="SM00175">
    <property type="entry name" value="RAB"/>
    <property type="match status" value="1"/>
</dbReference>
<keyword evidence="9" id="KW-1185">Reference proteome</keyword>
<dbReference type="GO" id="GO:0003924">
    <property type="term" value="F:GTPase activity"/>
    <property type="evidence" value="ECO:0007669"/>
    <property type="project" value="InterPro"/>
</dbReference>
<keyword evidence="3" id="KW-0813">Transport</keyword>
<dbReference type="InterPro" id="IPR002041">
    <property type="entry name" value="Ran_GTPase"/>
</dbReference>
<name>A0AA88GF21_NAELO</name>
<dbReference type="NCBIfam" id="TIGR00231">
    <property type="entry name" value="small_GTP"/>
    <property type="match status" value="1"/>
</dbReference>
<evidence type="ECO:0000256" key="3">
    <source>
        <dbReference type="ARBA" id="ARBA00022448"/>
    </source>
</evidence>